<feature type="domain" description="Fungal-type protein kinase" evidence="2">
    <location>
        <begin position="152"/>
        <end position="485"/>
    </location>
</feature>
<reference evidence="3 4" key="1">
    <citation type="submission" date="2018-11" db="EMBL/GenBank/DDBJ databases">
        <title>Genome assembly of Steccherinum ochraceum LE-BIN_3174, the white-rot fungus of the Steccherinaceae family (The Residual Polyporoid clade, Polyporales, Basidiomycota).</title>
        <authorList>
            <person name="Fedorova T.V."/>
            <person name="Glazunova O.A."/>
            <person name="Landesman E.O."/>
            <person name="Moiseenko K.V."/>
            <person name="Psurtseva N.V."/>
            <person name="Savinova O.S."/>
            <person name="Shakhova N.V."/>
            <person name="Tyazhelova T.V."/>
            <person name="Vasina D.V."/>
        </authorList>
    </citation>
    <scope>NUCLEOTIDE SEQUENCE [LARGE SCALE GENOMIC DNA]</scope>
    <source>
        <strain evidence="3 4">LE-BIN_3174</strain>
    </source>
</reference>
<gene>
    <name evidence="3" type="ORF">EIP91_002697</name>
</gene>
<dbReference type="PANTHER" id="PTHR33119">
    <property type="entry name" value="IFI3P"/>
    <property type="match status" value="1"/>
</dbReference>
<organism evidence="3 4">
    <name type="scientific">Steccherinum ochraceum</name>
    <dbReference type="NCBI Taxonomy" id="92696"/>
    <lineage>
        <taxon>Eukaryota</taxon>
        <taxon>Fungi</taxon>
        <taxon>Dikarya</taxon>
        <taxon>Basidiomycota</taxon>
        <taxon>Agaricomycotina</taxon>
        <taxon>Agaricomycetes</taxon>
        <taxon>Polyporales</taxon>
        <taxon>Steccherinaceae</taxon>
        <taxon>Steccherinum</taxon>
    </lineage>
</organism>
<dbReference type="SUPFAM" id="SSF56112">
    <property type="entry name" value="Protein kinase-like (PK-like)"/>
    <property type="match status" value="1"/>
</dbReference>
<keyword evidence="4" id="KW-1185">Reference proteome</keyword>
<evidence type="ECO:0000313" key="3">
    <source>
        <dbReference type="EMBL" id="TCD65441.1"/>
    </source>
</evidence>
<dbReference type="EMBL" id="RWJN01000181">
    <property type="protein sequence ID" value="TCD65441.1"/>
    <property type="molecule type" value="Genomic_DNA"/>
</dbReference>
<dbReference type="Pfam" id="PF14033">
    <property type="entry name" value="DUF4246"/>
    <property type="match status" value="1"/>
</dbReference>
<evidence type="ECO:0000259" key="2">
    <source>
        <dbReference type="Pfam" id="PF17667"/>
    </source>
</evidence>
<dbReference type="Gene3D" id="1.10.510.10">
    <property type="entry name" value="Transferase(Phosphotransferase) domain 1"/>
    <property type="match status" value="1"/>
</dbReference>
<evidence type="ECO:0000259" key="1">
    <source>
        <dbReference type="Pfam" id="PF14033"/>
    </source>
</evidence>
<dbReference type="InterPro" id="IPR049192">
    <property type="entry name" value="DUF4246_C"/>
</dbReference>
<dbReference type="STRING" id="92696.A0A4R0RBU5"/>
<dbReference type="InterPro" id="IPR040976">
    <property type="entry name" value="Pkinase_fungal"/>
</dbReference>
<feature type="domain" description="DUF4246" evidence="1">
    <location>
        <begin position="685"/>
        <end position="1083"/>
    </location>
</feature>
<accession>A0A4R0RBU5</accession>
<dbReference type="InterPro" id="IPR011009">
    <property type="entry name" value="Kinase-like_dom_sf"/>
</dbReference>
<dbReference type="OrthoDB" id="415532at2759"/>
<name>A0A4R0RBU5_9APHY</name>
<evidence type="ECO:0000313" key="4">
    <source>
        <dbReference type="Proteomes" id="UP000292702"/>
    </source>
</evidence>
<comment type="caution">
    <text evidence="3">The sequence shown here is derived from an EMBL/GenBank/DDBJ whole genome shotgun (WGS) entry which is preliminary data.</text>
</comment>
<proteinExistence type="predicted"/>
<dbReference type="AlphaFoldDB" id="A0A4R0RBU5"/>
<protein>
    <submittedName>
        <fullName evidence="3">Uncharacterized protein</fullName>
    </submittedName>
</protein>
<sequence>MGGFWVGPSDPQVFMDTFMKTKQKLPEKKLSKVDFNNVPANPTLERDVYVAVIDSIANHKLLPKGFVFHDMPVTSDDSTQLKPSVSLSLDDLDSGSWRWDPMEMWIDVRVDDAMDAFRVDCHDTSAYLDDVSDPEGKHTQHHLITFAMAQLDRQHRTFMFSLVICGTRVRFIRWDRAGAIVTKHFDLREDPQLLAQFFWRYGRLSRVDRGFDYTAQAATDKQKQDLASAIDTYLSQESSRVVPGMERTVDSDFPCHILTLADYHGGARQFVVQRPFSSSSTTVGRATRAYIALDTTSDQLVFLKDYWRPVEARRTAESEVYSSLQQADVPHLPHVRYGGDVPDVHDPFQTTITQDWQGRPGMVRCADLKGYRHHRIVQDIAFSLKTARSSRELVAAVRNTVQCIASAHGANWMHRDVSERNIMLDEYAQGFLNDWDHAVQLMPGEDVVYPRTGTWQFLSCALLSSPKKSHDVLDDLESCYWVLLFSALRHFESNALPKDFKIFDHYDDSNDLSEDMTGGSQKMGFLFWPKRLCFDSKPLDDLLERLRQTFKLYCSFGADGGSRCPAPQDAWAHVLQLLDDALSRSDWPLSDAVADSCLQTADERLSSSLLGWQSLLVRGWGETENGEWLTELAMCGLSAEIRSSRTWSTDYLDNEVRDEWIRVHADHARTVETPSGPINIVLDRKHVDYVIDELSGYAALRDHKNNCEVSSFERIWESSFTFSSEVMSSFDFELQSIRNAQSVTYPSQGAMFRIIDPYRYPIRYTQTVARVGEEIHPVLPPVPPPVDGYTLSTRFACIPTPYSISPSGEPLSCRALSYINSVDPSNTSLCGHIETIVARSIPLFEHVLTDLHRDNPLHQRIRGSCRYTEWDEPEEPEHSDDEEGWANYEREMRTWTLQRPLSIPDLPDGGYPGGLEEKRTVVNLRGKTVKVLLQVTDIHLTPERPQFPGTPCHVAGMRNEHIVACAFHCISSVSLIVIEIKDDSQISSFQSNVHPLSLAFHMPICSPLKFTSGDEGATARTWGLRHGSPSIQSLGKVPFALGRSVAFPNVYQHAFLPTTLIDQEKEGRTSVVGLFLVDPELEVSAYGTHAGSLRAEGEGFEILTTSHVPPQQFAWIKCALEESLDVRIPNEILERIMHFTKDWLMSDEEADDVAKEMWQEREWFRISHDRYWFNLPFDVWSGEHQL</sequence>
<dbReference type="InterPro" id="IPR025340">
    <property type="entry name" value="DUF4246"/>
</dbReference>
<dbReference type="PANTHER" id="PTHR33119:SF1">
    <property type="entry name" value="FE2OG DIOXYGENASE DOMAIN-CONTAINING PROTEIN"/>
    <property type="match status" value="1"/>
</dbReference>
<dbReference type="Proteomes" id="UP000292702">
    <property type="component" value="Unassembled WGS sequence"/>
</dbReference>
<dbReference type="Pfam" id="PF17667">
    <property type="entry name" value="Pkinase_fungal"/>
    <property type="match status" value="1"/>
</dbReference>